<dbReference type="GO" id="GO:0070534">
    <property type="term" value="P:protein K63-linked ubiquitination"/>
    <property type="evidence" value="ECO:0000318"/>
    <property type="project" value="GO_Central"/>
</dbReference>
<accession>A0A3Q7IIK2</accession>
<dbReference type="PROSITE" id="PS00183">
    <property type="entry name" value="UBC_1"/>
    <property type="match status" value="1"/>
</dbReference>
<evidence type="ECO:0000313" key="6">
    <source>
        <dbReference type="EnsemblPlants" id="Solyc10g075067.1.1"/>
    </source>
</evidence>
<dbReference type="GO" id="GO:0005524">
    <property type="term" value="F:ATP binding"/>
    <property type="evidence" value="ECO:0007669"/>
    <property type="project" value="UniProtKB-UniRule"/>
</dbReference>
<dbReference type="InterPro" id="IPR016135">
    <property type="entry name" value="UBQ-conjugating_enzyme/RWD"/>
</dbReference>
<keyword evidence="2 4" id="KW-0833">Ubl conjugation pathway</keyword>
<reference evidence="6" key="2">
    <citation type="submission" date="2019-01" db="UniProtKB">
        <authorList>
            <consortium name="EnsemblPlants"/>
        </authorList>
    </citation>
    <scope>IDENTIFICATION</scope>
    <source>
        <strain evidence="6">cv. Heinz 1706</strain>
    </source>
</reference>
<dbReference type="InterPro" id="IPR023313">
    <property type="entry name" value="UBQ-conjugating_AS"/>
</dbReference>
<dbReference type="Gramene" id="Solyc10g075067.1.1">
    <property type="protein sequence ID" value="Solyc10g075067.1.1"/>
    <property type="gene ID" value="Solyc10g075067.1"/>
</dbReference>
<keyword evidence="1" id="KW-0808">Transferase</keyword>
<evidence type="ECO:0000256" key="1">
    <source>
        <dbReference type="ARBA" id="ARBA00022679"/>
    </source>
</evidence>
<feature type="active site" description="Glycyl thioester intermediate" evidence="3">
    <location>
        <position position="108"/>
    </location>
</feature>
<evidence type="ECO:0000313" key="7">
    <source>
        <dbReference type="Proteomes" id="UP000004994"/>
    </source>
</evidence>
<dbReference type="InterPro" id="IPR000608">
    <property type="entry name" value="UBC"/>
</dbReference>
<dbReference type="Pfam" id="PF00179">
    <property type="entry name" value="UQ_con"/>
    <property type="match status" value="1"/>
</dbReference>
<dbReference type="GO" id="GO:0005634">
    <property type="term" value="C:nucleus"/>
    <property type="evidence" value="ECO:0000318"/>
    <property type="project" value="GO_Central"/>
</dbReference>
<proteinExistence type="inferred from homology"/>
<keyword evidence="7" id="KW-1185">Reference proteome</keyword>
<name>A0A3Q7IIK2_SOLLC</name>
<feature type="domain" description="UBC core" evidence="5">
    <location>
        <begin position="94"/>
        <end position="133"/>
    </location>
</feature>
<dbReference type="AlphaFoldDB" id="A0A3Q7IIK2"/>
<dbReference type="Gene3D" id="3.10.110.10">
    <property type="entry name" value="Ubiquitin Conjugating Enzyme"/>
    <property type="match status" value="1"/>
</dbReference>
<dbReference type="Proteomes" id="UP000004994">
    <property type="component" value="Chromosome 10"/>
</dbReference>
<dbReference type="STRING" id="4081.A0A3Q7IIK2"/>
<dbReference type="GO" id="GO:0006301">
    <property type="term" value="P:DNA damage tolerance"/>
    <property type="evidence" value="ECO:0000318"/>
    <property type="project" value="GO_Central"/>
</dbReference>
<dbReference type="InParanoid" id="A0A3Q7IIK2"/>
<organism evidence="6">
    <name type="scientific">Solanum lycopersicum</name>
    <name type="common">Tomato</name>
    <name type="synonym">Lycopersicon esculentum</name>
    <dbReference type="NCBI Taxonomy" id="4081"/>
    <lineage>
        <taxon>Eukaryota</taxon>
        <taxon>Viridiplantae</taxon>
        <taxon>Streptophyta</taxon>
        <taxon>Embryophyta</taxon>
        <taxon>Tracheophyta</taxon>
        <taxon>Spermatophyta</taxon>
        <taxon>Magnoliopsida</taxon>
        <taxon>eudicotyledons</taxon>
        <taxon>Gunneridae</taxon>
        <taxon>Pentapetalae</taxon>
        <taxon>asterids</taxon>
        <taxon>lamiids</taxon>
        <taxon>Solanales</taxon>
        <taxon>Solanaceae</taxon>
        <taxon>Solanoideae</taxon>
        <taxon>Solaneae</taxon>
        <taxon>Solanum</taxon>
        <taxon>Solanum subgen. Lycopersicon</taxon>
    </lineage>
</organism>
<dbReference type="SUPFAM" id="SSF54495">
    <property type="entry name" value="UBC-like"/>
    <property type="match status" value="1"/>
</dbReference>
<evidence type="ECO:0000259" key="5">
    <source>
        <dbReference type="Pfam" id="PF00179"/>
    </source>
</evidence>
<sequence length="158" mass="18469">MVTWSSRFSLFSEILSIDDFGWGMQLLLIEFDEHVLQLVADYFTSLNLKEILALLKENMAYIPEKSLLRLGYAFLHSYFYGKLVHFKLAFLDVDNVYHPNIDLEGNVCLNILREDWKPVLNINTIIYGLYHLCCRILLLQKVHFLGTNTEKKLKCSSM</sequence>
<evidence type="ECO:0000256" key="2">
    <source>
        <dbReference type="ARBA" id="ARBA00022786"/>
    </source>
</evidence>
<dbReference type="EnsemblPlants" id="Solyc10g075067.1.1">
    <property type="protein sequence ID" value="Solyc10g075067.1.1"/>
    <property type="gene ID" value="Solyc10g075067.1"/>
</dbReference>
<comment type="similarity">
    <text evidence="4">Belongs to the ubiquitin-conjugating enzyme family.</text>
</comment>
<reference evidence="6" key="1">
    <citation type="journal article" date="2012" name="Nature">
        <title>The tomato genome sequence provides insights into fleshy fruit evolution.</title>
        <authorList>
            <consortium name="Tomato Genome Consortium"/>
        </authorList>
    </citation>
    <scope>NUCLEOTIDE SEQUENCE [LARGE SCALE GENOMIC DNA]</scope>
    <source>
        <strain evidence="6">cv. Heinz 1706</strain>
    </source>
</reference>
<evidence type="ECO:0000256" key="4">
    <source>
        <dbReference type="RuleBase" id="RU362109"/>
    </source>
</evidence>
<evidence type="ECO:0000256" key="3">
    <source>
        <dbReference type="PROSITE-ProRule" id="PRU10133"/>
    </source>
</evidence>
<protein>
    <recommendedName>
        <fullName evidence="5">UBC core domain-containing protein</fullName>
    </recommendedName>
</protein>
<keyword evidence="4" id="KW-0547">Nucleotide-binding</keyword>
<dbReference type="GO" id="GO:0061631">
    <property type="term" value="F:ubiquitin conjugating enzyme activity"/>
    <property type="evidence" value="ECO:0000318"/>
    <property type="project" value="GO_Central"/>
</dbReference>
<keyword evidence="4" id="KW-0067">ATP-binding</keyword>